<dbReference type="RefSeq" id="XP_019622095.1">
    <property type="nucleotide sequence ID" value="XM_019766536.1"/>
</dbReference>
<protein>
    <submittedName>
        <fullName evidence="3">Uncharacterized protein LOC109468281</fullName>
    </submittedName>
</protein>
<dbReference type="OrthoDB" id="10105836at2759"/>
<feature type="region of interest" description="Disordered" evidence="1">
    <location>
        <begin position="327"/>
        <end position="346"/>
    </location>
</feature>
<dbReference type="AlphaFoldDB" id="A0A6P4XZN5"/>
<proteinExistence type="predicted"/>
<keyword evidence="2" id="KW-1185">Reference proteome</keyword>
<name>A0A6P4XZN5_BRABE</name>
<reference evidence="3" key="1">
    <citation type="submission" date="2025-08" db="UniProtKB">
        <authorList>
            <consortium name="RefSeq"/>
        </authorList>
    </citation>
    <scope>IDENTIFICATION</scope>
    <source>
        <tissue evidence="3">Gonad</tissue>
    </source>
</reference>
<evidence type="ECO:0000313" key="2">
    <source>
        <dbReference type="Proteomes" id="UP000515135"/>
    </source>
</evidence>
<dbReference type="InterPro" id="IPR035898">
    <property type="entry name" value="TAZ_dom_sf"/>
</dbReference>
<dbReference type="Proteomes" id="UP000515135">
    <property type="component" value="Unplaced"/>
</dbReference>
<evidence type="ECO:0000256" key="1">
    <source>
        <dbReference type="SAM" id="MobiDB-lite"/>
    </source>
</evidence>
<dbReference type="KEGG" id="bbel:109468281"/>
<gene>
    <name evidence="3" type="primary">LOC109468281</name>
</gene>
<feature type="compositionally biased region" description="Basic and acidic residues" evidence="1">
    <location>
        <begin position="336"/>
        <end position="346"/>
    </location>
</feature>
<accession>A0A6P4XZN5</accession>
<sequence>MIIPVKNQPPTDARLQQFCVEIDVGCACLYDLYFGNDEENLAPKYALRSSRRIIDTQSILYRIFVPTDNDSKVDNVDFVPWLWYKDNNGCDVTILSSLWFNSQVGVDNIIMAPLGQEGVVFVDMAYTVTKRGLKLTVVMEMEVNKQKAIKDIANNFLKIPMDFQGDPLDQLDNQLENNGLEEPNTSDSPLETSAVLLQKCTQAMADVEKCTDDNYQIVTQHLDELTNSFGDGAVDQQCQTMANSQESPFDQNVGDEQVLADELTTKKSQPESPGEVQYIMRVLKDQQQMRDENERETAQQKQRLQLLIHEVEKLTMDQQNILDTIAKEEQDPDIPDETKGEAREERVDRLDTYTPPIQDTDAHNYKDQQMLEFQNHLQRRAAKNTVPQAMATCCGTHQGDSGVWKGKPPSPAKRETSCVTTLVHYKKAGSTWSTIHLGHCRICTETIAVLQHGAVCQEDGCATCLQIASEVAQHIAGCTRGTQCPLPICVRGVPLGLDDDAGAGETPVFVGLVRLYLRRTFPLC</sequence>
<dbReference type="GeneID" id="109468281"/>
<organism evidence="2 3">
    <name type="scientific">Branchiostoma belcheri</name>
    <name type="common">Amphioxus</name>
    <dbReference type="NCBI Taxonomy" id="7741"/>
    <lineage>
        <taxon>Eukaryota</taxon>
        <taxon>Metazoa</taxon>
        <taxon>Chordata</taxon>
        <taxon>Cephalochordata</taxon>
        <taxon>Leptocardii</taxon>
        <taxon>Amphioxiformes</taxon>
        <taxon>Branchiostomatidae</taxon>
        <taxon>Branchiostoma</taxon>
    </lineage>
</organism>
<feature type="compositionally biased region" description="Polar residues" evidence="1">
    <location>
        <begin position="171"/>
        <end position="189"/>
    </location>
</feature>
<dbReference type="SUPFAM" id="SSF57933">
    <property type="entry name" value="TAZ domain"/>
    <property type="match status" value="1"/>
</dbReference>
<evidence type="ECO:0000313" key="3">
    <source>
        <dbReference type="RefSeq" id="XP_019622095.1"/>
    </source>
</evidence>
<feature type="region of interest" description="Disordered" evidence="1">
    <location>
        <begin position="168"/>
        <end position="189"/>
    </location>
</feature>